<name>A0A0U1D761_9MYCO</name>
<keyword evidence="5 6" id="KW-0472">Membrane</keyword>
<evidence type="ECO:0000313" key="8">
    <source>
        <dbReference type="Proteomes" id="UP000199601"/>
    </source>
</evidence>
<dbReference type="EMBL" id="CTEC01000001">
    <property type="protein sequence ID" value="CQD09505.1"/>
    <property type="molecule type" value="Genomic_DNA"/>
</dbReference>
<dbReference type="AlphaFoldDB" id="A0A0U1D761"/>
<dbReference type="SUPFAM" id="SSF140478">
    <property type="entry name" value="LemA-like"/>
    <property type="match status" value="1"/>
</dbReference>
<evidence type="ECO:0000256" key="5">
    <source>
        <dbReference type="ARBA" id="ARBA00023136"/>
    </source>
</evidence>
<reference evidence="8" key="1">
    <citation type="submission" date="2015-03" db="EMBL/GenBank/DDBJ databases">
        <authorList>
            <person name="Urmite Genomes"/>
        </authorList>
    </citation>
    <scope>NUCLEOTIDE SEQUENCE [LARGE SCALE GENOMIC DNA]</scope>
    <source>
        <strain evidence="8">CSUR P1344</strain>
    </source>
</reference>
<dbReference type="GO" id="GO:0016020">
    <property type="term" value="C:membrane"/>
    <property type="evidence" value="ECO:0007669"/>
    <property type="project" value="UniProtKB-SubCell"/>
</dbReference>
<comment type="subcellular location">
    <subcellularLocation>
        <location evidence="1">Membrane</location>
        <topology evidence="1">Single-pass membrane protein</topology>
    </subcellularLocation>
</comment>
<feature type="transmembrane region" description="Helical" evidence="6">
    <location>
        <begin position="6"/>
        <end position="25"/>
    </location>
</feature>
<comment type="similarity">
    <text evidence="2">Belongs to the LemA family.</text>
</comment>
<gene>
    <name evidence="7" type="ORF">BN000_01940</name>
</gene>
<dbReference type="PANTHER" id="PTHR34478">
    <property type="entry name" value="PROTEIN LEMA"/>
    <property type="match status" value="1"/>
</dbReference>
<evidence type="ECO:0000256" key="6">
    <source>
        <dbReference type="SAM" id="Phobius"/>
    </source>
</evidence>
<evidence type="ECO:0000313" key="7">
    <source>
        <dbReference type="EMBL" id="CQD09505.1"/>
    </source>
</evidence>
<dbReference type="PANTHER" id="PTHR34478:SF2">
    <property type="entry name" value="MEMBRANE PROTEIN"/>
    <property type="match status" value="1"/>
</dbReference>
<keyword evidence="4 6" id="KW-1133">Transmembrane helix</keyword>
<proteinExistence type="inferred from homology"/>
<dbReference type="InterPro" id="IPR007156">
    <property type="entry name" value="MamQ_LemA"/>
</dbReference>
<keyword evidence="8" id="KW-1185">Reference proteome</keyword>
<sequence length="189" mass="20334">MSIGITVIIVAIVLAGLVMLGIVAFNSLRTLDVKAQEALGGIDVQLTRRADLVPNLVNTVKGYAAHEKSVFEEVTAARAGVAHAAASSSVDEKAQAQGRLDRAIANVLAVAENYPDLKASTNFLQLQEQLADTENQLAFARQYYNDAAASLNQRVVTIPWTFFTGIAGVHKRPFYQAPEGQQAPPQVQF</sequence>
<organism evidence="7 8">
    <name type="scientific">Mycobacterium europaeum</name>
    <dbReference type="NCBI Taxonomy" id="761804"/>
    <lineage>
        <taxon>Bacteria</taxon>
        <taxon>Bacillati</taxon>
        <taxon>Actinomycetota</taxon>
        <taxon>Actinomycetes</taxon>
        <taxon>Mycobacteriales</taxon>
        <taxon>Mycobacteriaceae</taxon>
        <taxon>Mycobacterium</taxon>
        <taxon>Mycobacterium simiae complex</taxon>
    </lineage>
</organism>
<protein>
    <submittedName>
        <fullName evidence="7">LemA family protein</fullName>
    </submittedName>
</protein>
<accession>A0A0U1D761</accession>
<evidence type="ECO:0000256" key="2">
    <source>
        <dbReference type="ARBA" id="ARBA00008854"/>
    </source>
</evidence>
<evidence type="ECO:0000256" key="4">
    <source>
        <dbReference type="ARBA" id="ARBA00022989"/>
    </source>
</evidence>
<dbReference type="Pfam" id="PF04011">
    <property type="entry name" value="LemA"/>
    <property type="match status" value="1"/>
</dbReference>
<dbReference type="Gene3D" id="1.20.1440.20">
    <property type="entry name" value="LemA-like domain"/>
    <property type="match status" value="1"/>
</dbReference>
<evidence type="ECO:0000256" key="1">
    <source>
        <dbReference type="ARBA" id="ARBA00004167"/>
    </source>
</evidence>
<evidence type="ECO:0000256" key="3">
    <source>
        <dbReference type="ARBA" id="ARBA00022692"/>
    </source>
</evidence>
<keyword evidence="3 6" id="KW-0812">Transmembrane</keyword>
<dbReference type="InterPro" id="IPR023353">
    <property type="entry name" value="LemA-like_dom_sf"/>
</dbReference>
<dbReference type="Proteomes" id="UP000199601">
    <property type="component" value="Unassembled WGS sequence"/>
</dbReference>
<dbReference type="RefSeq" id="WP_090420078.1">
    <property type="nucleotide sequence ID" value="NZ_CTEC01000001.1"/>
</dbReference>